<dbReference type="RefSeq" id="WP_131475711.1">
    <property type="nucleotide sequence ID" value="NZ_SJPE01000005.1"/>
</dbReference>
<name>A0A4Q9Z177_9FLAO</name>
<evidence type="ECO:0000313" key="2">
    <source>
        <dbReference type="EMBL" id="TBX69982.1"/>
    </source>
</evidence>
<feature type="chain" id="PRO_5021005377" evidence="1">
    <location>
        <begin position="18"/>
        <end position="137"/>
    </location>
</feature>
<dbReference type="InterPro" id="IPR011467">
    <property type="entry name" value="DUF1573"/>
</dbReference>
<dbReference type="PANTHER" id="PTHR37833">
    <property type="entry name" value="LIPOPROTEIN-RELATED"/>
    <property type="match status" value="1"/>
</dbReference>
<protein>
    <submittedName>
        <fullName evidence="2">DUF1573 domain-containing protein</fullName>
    </submittedName>
</protein>
<sequence length="137" mass="14768">MIRKVSFLAVATLLVFATSCKNEKETTPAAETEMTFETQKHDFGTITQGDKVEYDFKFKNTGKADLLITDAKGSCGCTIPEYPKEPVAPGKDGIIKVSFNSAGKIGENSKSVVLSANVPEGKKILYIQSNIVSKGTN</sequence>
<dbReference type="OrthoDB" id="826619at2"/>
<evidence type="ECO:0000256" key="1">
    <source>
        <dbReference type="SAM" id="SignalP"/>
    </source>
</evidence>
<dbReference type="Proteomes" id="UP000293300">
    <property type="component" value="Unassembled WGS sequence"/>
</dbReference>
<dbReference type="InterPro" id="IPR013783">
    <property type="entry name" value="Ig-like_fold"/>
</dbReference>
<keyword evidence="1" id="KW-0732">Signal</keyword>
<evidence type="ECO:0000313" key="3">
    <source>
        <dbReference type="Proteomes" id="UP000293300"/>
    </source>
</evidence>
<feature type="signal peptide" evidence="1">
    <location>
        <begin position="1"/>
        <end position="17"/>
    </location>
</feature>
<dbReference type="EMBL" id="SJPE01000005">
    <property type="protein sequence ID" value="TBX69982.1"/>
    <property type="molecule type" value="Genomic_DNA"/>
</dbReference>
<dbReference type="PANTHER" id="PTHR37833:SF1">
    <property type="entry name" value="SIGNAL PEPTIDE PROTEIN"/>
    <property type="match status" value="1"/>
</dbReference>
<keyword evidence="3" id="KW-1185">Reference proteome</keyword>
<dbReference type="Gene3D" id="2.60.40.10">
    <property type="entry name" value="Immunoglobulins"/>
    <property type="match status" value="1"/>
</dbReference>
<organism evidence="2 3">
    <name type="scientific">Flavobacterium silvisoli</name>
    <dbReference type="NCBI Taxonomy" id="2529433"/>
    <lineage>
        <taxon>Bacteria</taxon>
        <taxon>Pseudomonadati</taxon>
        <taxon>Bacteroidota</taxon>
        <taxon>Flavobacteriia</taxon>
        <taxon>Flavobacteriales</taxon>
        <taxon>Flavobacteriaceae</taxon>
        <taxon>Flavobacterium</taxon>
    </lineage>
</organism>
<reference evidence="2 3" key="1">
    <citation type="submission" date="2019-02" db="EMBL/GenBank/DDBJ databases">
        <title>Flavobacterium sp. RD-2-33 isolated from forest soil.</title>
        <authorList>
            <person name="Chaudhary D.K."/>
        </authorList>
    </citation>
    <scope>NUCLEOTIDE SEQUENCE [LARGE SCALE GENOMIC DNA]</scope>
    <source>
        <strain evidence="2 3">RD-2-33</strain>
    </source>
</reference>
<comment type="caution">
    <text evidence="2">The sequence shown here is derived from an EMBL/GenBank/DDBJ whole genome shotgun (WGS) entry which is preliminary data.</text>
</comment>
<gene>
    <name evidence="2" type="ORF">EZL74_06075</name>
</gene>
<accession>A0A4Q9Z177</accession>
<proteinExistence type="predicted"/>
<dbReference type="Pfam" id="PF07610">
    <property type="entry name" value="DUF1573"/>
    <property type="match status" value="1"/>
</dbReference>
<dbReference type="PROSITE" id="PS51257">
    <property type="entry name" value="PROKAR_LIPOPROTEIN"/>
    <property type="match status" value="1"/>
</dbReference>
<dbReference type="AlphaFoldDB" id="A0A4Q9Z177"/>